<gene>
    <name evidence="2" type="ORF">BN9_025630</name>
</gene>
<reference evidence="2 3" key="1">
    <citation type="submission" date="2012-05" db="EMBL/GenBank/DDBJ databases">
        <title>Recombination and specialization in a pathogen metapopulation.</title>
        <authorList>
            <person name="Gardiner A."/>
            <person name="Kemen E."/>
            <person name="Schultz-Larsen T."/>
            <person name="MacLean D."/>
            <person name="Van Oosterhout C."/>
            <person name="Jones J.D.G."/>
        </authorList>
    </citation>
    <scope>NUCLEOTIDE SEQUENCE [LARGE SCALE GENOMIC DNA]</scope>
    <source>
        <strain evidence="2 3">Ac Nc2</strain>
    </source>
</reference>
<name>A0A024G4J9_9STRA</name>
<protein>
    <recommendedName>
        <fullName evidence="4">RxLR effector protein</fullName>
    </recommendedName>
</protein>
<dbReference type="EMBL" id="CAIX01000024">
    <property type="protein sequence ID" value="CCI41779.1"/>
    <property type="molecule type" value="Genomic_DNA"/>
</dbReference>
<evidence type="ECO:0000256" key="1">
    <source>
        <dbReference type="SAM" id="SignalP"/>
    </source>
</evidence>
<evidence type="ECO:0000313" key="2">
    <source>
        <dbReference type="EMBL" id="CCI41779.1"/>
    </source>
</evidence>
<comment type="caution">
    <text evidence="2">The sequence shown here is derived from an EMBL/GenBank/DDBJ whole genome shotgun (WGS) entry which is preliminary data.</text>
</comment>
<sequence>MSTLIARIVCYIYVASFFVQTVNTDAISFDKLALTLQINQVEASGNNLRCCLIYFSQNFASKIHQGYACLFSYNFAG</sequence>
<keyword evidence="3" id="KW-1185">Reference proteome</keyword>
<feature type="chain" id="PRO_5001529239" description="RxLR effector protein" evidence="1">
    <location>
        <begin position="25"/>
        <end position="77"/>
    </location>
</feature>
<feature type="signal peptide" evidence="1">
    <location>
        <begin position="1"/>
        <end position="24"/>
    </location>
</feature>
<proteinExistence type="predicted"/>
<evidence type="ECO:0008006" key="4">
    <source>
        <dbReference type="Google" id="ProtNLM"/>
    </source>
</evidence>
<evidence type="ECO:0000313" key="3">
    <source>
        <dbReference type="Proteomes" id="UP000053237"/>
    </source>
</evidence>
<dbReference type="InParanoid" id="A0A024G4J9"/>
<keyword evidence="1" id="KW-0732">Signal</keyword>
<dbReference type="AlphaFoldDB" id="A0A024G4J9"/>
<accession>A0A024G4J9</accession>
<dbReference type="Proteomes" id="UP000053237">
    <property type="component" value="Unassembled WGS sequence"/>
</dbReference>
<organism evidence="2 3">
    <name type="scientific">Albugo candida</name>
    <dbReference type="NCBI Taxonomy" id="65357"/>
    <lineage>
        <taxon>Eukaryota</taxon>
        <taxon>Sar</taxon>
        <taxon>Stramenopiles</taxon>
        <taxon>Oomycota</taxon>
        <taxon>Peronosporomycetes</taxon>
        <taxon>Albuginales</taxon>
        <taxon>Albuginaceae</taxon>
        <taxon>Albugo</taxon>
    </lineage>
</organism>